<protein>
    <submittedName>
        <fullName evidence="2">Uncharacterized protein</fullName>
    </submittedName>
</protein>
<dbReference type="Proteomes" id="UP001371456">
    <property type="component" value="Unassembled WGS sequence"/>
</dbReference>
<gene>
    <name evidence="2" type="ORF">RDI58_027026</name>
</gene>
<evidence type="ECO:0000313" key="2">
    <source>
        <dbReference type="EMBL" id="KAK6776025.1"/>
    </source>
</evidence>
<organism evidence="2 3">
    <name type="scientific">Solanum bulbocastanum</name>
    <name type="common">Wild potato</name>
    <dbReference type="NCBI Taxonomy" id="147425"/>
    <lineage>
        <taxon>Eukaryota</taxon>
        <taxon>Viridiplantae</taxon>
        <taxon>Streptophyta</taxon>
        <taxon>Embryophyta</taxon>
        <taxon>Tracheophyta</taxon>
        <taxon>Spermatophyta</taxon>
        <taxon>Magnoliopsida</taxon>
        <taxon>eudicotyledons</taxon>
        <taxon>Gunneridae</taxon>
        <taxon>Pentapetalae</taxon>
        <taxon>asterids</taxon>
        <taxon>lamiids</taxon>
        <taxon>Solanales</taxon>
        <taxon>Solanaceae</taxon>
        <taxon>Solanoideae</taxon>
        <taxon>Solaneae</taxon>
        <taxon>Solanum</taxon>
    </lineage>
</organism>
<reference evidence="2 3" key="1">
    <citation type="submission" date="2024-02" db="EMBL/GenBank/DDBJ databases">
        <title>de novo genome assembly of Solanum bulbocastanum strain 11H21.</title>
        <authorList>
            <person name="Hosaka A.J."/>
        </authorList>
    </citation>
    <scope>NUCLEOTIDE SEQUENCE [LARGE SCALE GENOMIC DNA]</scope>
    <source>
        <tissue evidence="2">Young leaves</tissue>
    </source>
</reference>
<proteinExistence type="predicted"/>
<keyword evidence="3" id="KW-1185">Reference proteome</keyword>
<comment type="caution">
    <text evidence="2">The sequence shown here is derived from an EMBL/GenBank/DDBJ whole genome shotgun (WGS) entry which is preliminary data.</text>
</comment>
<sequence length="74" mass="8287">MVPPFASLFMSLLIIGLKCTIPQHTYVRDNKNGDTMRTAIGKVQGVDVSKDYMAQDNVSNRTTKASLDKIRQTR</sequence>
<keyword evidence="1" id="KW-0732">Signal</keyword>
<evidence type="ECO:0000256" key="1">
    <source>
        <dbReference type="SAM" id="SignalP"/>
    </source>
</evidence>
<dbReference type="AlphaFoldDB" id="A0AAN8SWZ9"/>
<accession>A0AAN8SWZ9</accession>
<feature type="chain" id="PRO_5043054646" evidence="1">
    <location>
        <begin position="23"/>
        <end position="74"/>
    </location>
</feature>
<feature type="signal peptide" evidence="1">
    <location>
        <begin position="1"/>
        <end position="22"/>
    </location>
</feature>
<dbReference type="EMBL" id="JBANQN010000011">
    <property type="protein sequence ID" value="KAK6776025.1"/>
    <property type="molecule type" value="Genomic_DNA"/>
</dbReference>
<evidence type="ECO:0000313" key="3">
    <source>
        <dbReference type="Proteomes" id="UP001371456"/>
    </source>
</evidence>
<name>A0AAN8SWZ9_SOLBU</name>